<dbReference type="SUPFAM" id="SSF51197">
    <property type="entry name" value="Clavaminate synthase-like"/>
    <property type="match status" value="1"/>
</dbReference>
<keyword evidence="1" id="KW-0560">Oxidoreductase</keyword>
<dbReference type="Gene3D" id="3.60.130.10">
    <property type="entry name" value="Clavaminate synthase-like"/>
    <property type="match status" value="1"/>
</dbReference>
<organism evidence="2 3">
    <name type="scientific">Achromobacter aloeverae</name>
    <dbReference type="NCBI Taxonomy" id="1750518"/>
    <lineage>
        <taxon>Bacteria</taxon>
        <taxon>Pseudomonadati</taxon>
        <taxon>Pseudomonadota</taxon>
        <taxon>Betaproteobacteria</taxon>
        <taxon>Burkholderiales</taxon>
        <taxon>Alcaligenaceae</taxon>
        <taxon>Achromobacter</taxon>
    </lineage>
</organism>
<reference evidence="2 3" key="1">
    <citation type="journal article" date="2017" name="Int. J. Syst. Evol. Microbiol.">
        <title>Achromobacter aloeverae sp. nov., isolated from the root of Aloe vera (L.) Burm.f.</title>
        <authorList>
            <person name="Kuncharoen N."/>
            <person name="Muramatsu Y."/>
            <person name="Shibata C."/>
            <person name="Kamakura Y."/>
            <person name="Nakagawa Y."/>
            <person name="Tanasupawat S."/>
        </authorList>
    </citation>
    <scope>NUCLEOTIDE SEQUENCE [LARGE SCALE GENOMIC DNA]</scope>
    <source>
        <strain evidence="2 3">AVA-1</strain>
    </source>
</reference>
<comment type="caution">
    <text evidence="2">The sequence shown here is derived from an EMBL/GenBank/DDBJ whole genome shotgun (WGS) entry which is preliminary data.</text>
</comment>
<accession>A0A4Q1HJB9</accession>
<keyword evidence="3" id="KW-1185">Reference proteome</keyword>
<dbReference type="AlphaFoldDB" id="A0A4Q1HJB9"/>
<evidence type="ECO:0000313" key="2">
    <source>
        <dbReference type="EMBL" id="RXN88197.1"/>
    </source>
</evidence>
<protein>
    <submittedName>
        <fullName evidence="2">Taurine catabolism dioxygenase TauD</fullName>
    </submittedName>
</protein>
<keyword evidence="2" id="KW-0223">Dioxygenase</keyword>
<evidence type="ECO:0000313" key="3">
    <source>
        <dbReference type="Proteomes" id="UP000290849"/>
    </source>
</evidence>
<dbReference type="GO" id="GO:0016706">
    <property type="term" value="F:2-oxoglutarate-dependent dioxygenase activity"/>
    <property type="evidence" value="ECO:0007669"/>
    <property type="project" value="UniProtKB-ARBA"/>
</dbReference>
<gene>
    <name evidence="2" type="ORF">C7R54_14545</name>
</gene>
<dbReference type="InterPro" id="IPR042098">
    <property type="entry name" value="TauD-like_sf"/>
</dbReference>
<dbReference type="OrthoDB" id="480112at2"/>
<name>A0A4Q1HJB9_9BURK</name>
<dbReference type="Proteomes" id="UP000290849">
    <property type="component" value="Unassembled WGS sequence"/>
</dbReference>
<evidence type="ECO:0000256" key="1">
    <source>
        <dbReference type="ARBA" id="ARBA00023002"/>
    </source>
</evidence>
<dbReference type="EMBL" id="PYAL01000004">
    <property type="protein sequence ID" value="RXN88197.1"/>
    <property type="molecule type" value="Genomic_DNA"/>
</dbReference>
<proteinExistence type="predicted"/>
<sequence length="315" mass="33212">MASPGELGAALGKSIEEELMSAGEDPSAVRQEVISAPFVLLAGVFTPAELPDTPEWFTPVPDTGGTQSGRVAALAVHGFLGMETVSYGSENSGELFVNLTAIPGEGKFSRKSQGRLRGHTDAVSFPFNGETDASNSRIAPSPDLVTLVGLRNPKAVPTTVMVLEEALAKLSPEDVHELKQDQFSIGSQATFLEGMRDILGDVHIAIDEPVLKDAPIGTIVRFSHSNVSPTEPGGTAETAAENFAKACGEVAKPVAVGPGDVVLVSNRLCLHGRGEVGDDTGGHSRWLLRTYALDTSQLDDSQRHLGDRPSHVLFP</sequence>